<dbReference type="SUPFAM" id="SSF52540">
    <property type="entry name" value="P-loop containing nucleoside triphosphate hydrolases"/>
    <property type="match status" value="1"/>
</dbReference>
<keyword evidence="6 8" id="KW-0446">Lipid-binding</keyword>
<dbReference type="InterPro" id="IPR038454">
    <property type="entry name" value="DnaA_N_sf"/>
</dbReference>
<evidence type="ECO:0000256" key="11">
    <source>
        <dbReference type="RuleBase" id="RU004227"/>
    </source>
</evidence>
<feature type="region of interest" description="Domain I, interacts with DnaA modulators" evidence="8">
    <location>
        <begin position="1"/>
        <end position="203"/>
    </location>
</feature>
<dbReference type="FunFam" id="1.10.8.60:FF:000003">
    <property type="entry name" value="Chromosomal replication initiator protein DnaA"/>
    <property type="match status" value="1"/>
</dbReference>
<evidence type="ECO:0000256" key="3">
    <source>
        <dbReference type="ARBA" id="ARBA00022705"/>
    </source>
</evidence>
<feature type="binding site" evidence="8">
    <location>
        <position position="308"/>
    </location>
    <ligand>
        <name>ATP</name>
        <dbReference type="ChEBI" id="CHEBI:30616"/>
    </ligand>
</feature>
<protein>
    <recommendedName>
        <fullName evidence="8 9">Chromosomal replication initiator protein DnaA</fullName>
    </recommendedName>
</protein>
<evidence type="ECO:0000256" key="4">
    <source>
        <dbReference type="ARBA" id="ARBA00022741"/>
    </source>
</evidence>
<dbReference type="InterPro" id="IPR018312">
    <property type="entry name" value="Chromosome_initiator_DnaA_CS"/>
</dbReference>
<feature type="region of interest" description="Domain III, AAA+ region" evidence="8">
    <location>
        <begin position="262"/>
        <end position="478"/>
    </location>
</feature>
<feature type="binding site" evidence="8">
    <location>
        <position position="310"/>
    </location>
    <ligand>
        <name>ATP</name>
        <dbReference type="ChEBI" id="CHEBI:30616"/>
    </ligand>
</feature>
<comment type="caution">
    <text evidence="8">Lacks conserved residue(s) required for the propagation of feature annotation.</text>
</comment>
<dbReference type="FunFam" id="1.10.1750.10:FF:000002">
    <property type="entry name" value="Chromosomal replication initiator protein DnaA"/>
    <property type="match status" value="1"/>
</dbReference>
<dbReference type="InterPro" id="IPR013317">
    <property type="entry name" value="DnaA_dom"/>
</dbReference>
<evidence type="ECO:0000256" key="12">
    <source>
        <dbReference type="SAM" id="MobiDB-lite"/>
    </source>
</evidence>
<dbReference type="GO" id="GO:0006275">
    <property type="term" value="P:regulation of DNA replication"/>
    <property type="evidence" value="ECO:0007669"/>
    <property type="project" value="UniProtKB-UniRule"/>
</dbReference>
<dbReference type="Pfam" id="PF08299">
    <property type="entry name" value="Bac_DnaA_C"/>
    <property type="match status" value="1"/>
</dbReference>
<gene>
    <name evidence="8" type="primary">dnaA</name>
    <name evidence="15" type="ORF">GCM10010126_20250</name>
</gene>
<dbReference type="Gene3D" id="3.40.50.300">
    <property type="entry name" value="P-loop containing nucleotide triphosphate hydrolases"/>
    <property type="match status" value="1"/>
</dbReference>
<dbReference type="CDD" id="cd06571">
    <property type="entry name" value="Bac_DnaA_C"/>
    <property type="match status" value="1"/>
</dbReference>
<dbReference type="InterPro" id="IPR013159">
    <property type="entry name" value="DnaA_C"/>
</dbReference>
<dbReference type="Gene3D" id="1.10.1750.10">
    <property type="match status" value="1"/>
</dbReference>
<feature type="region of interest" description="Domain IV, binds dsDNA" evidence="8">
    <location>
        <begin position="479"/>
        <end position="604"/>
    </location>
</feature>
<keyword evidence="5 8" id="KW-0067">ATP-binding</keyword>
<evidence type="ECO:0000256" key="2">
    <source>
        <dbReference type="ARBA" id="ARBA00022490"/>
    </source>
</evidence>
<dbReference type="FunFam" id="3.40.50.300:FF:000150">
    <property type="entry name" value="Chromosomal replication initiator protein DnaA"/>
    <property type="match status" value="1"/>
</dbReference>
<reference evidence="15" key="1">
    <citation type="journal article" date="2014" name="Int. J. Syst. Evol. Microbiol.">
        <title>Complete genome sequence of Corynebacterium casei LMG S-19264T (=DSM 44701T), isolated from a smear-ripened cheese.</title>
        <authorList>
            <consortium name="US DOE Joint Genome Institute (JGI-PGF)"/>
            <person name="Walter F."/>
            <person name="Albersmeier A."/>
            <person name="Kalinowski J."/>
            <person name="Ruckert C."/>
        </authorList>
    </citation>
    <scope>NUCLEOTIDE SEQUENCE</scope>
    <source>
        <strain evidence="15">JCM 3093</strain>
    </source>
</reference>
<dbReference type="RefSeq" id="WP_191894482.1">
    <property type="nucleotide sequence ID" value="NZ_BMQD01000005.1"/>
</dbReference>
<dbReference type="NCBIfam" id="TIGR00362">
    <property type="entry name" value="DnaA"/>
    <property type="match status" value="1"/>
</dbReference>
<dbReference type="InterPro" id="IPR027417">
    <property type="entry name" value="P-loop_NTPase"/>
</dbReference>
<dbReference type="EMBL" id="BMQD01000005">
    <property type="protein sequence ID" value="GGK60642.1"/>
    <property type="molecule type" value="Genomic_DNA"/>
</dbReference>
<dbReference type="GO" id="GO:0005737">
    <property type="term" value="C:cytoplasm"/>
    <property type="evidence" value="ECO:0007669"/>
    <property type="project" value="UniProtKB-SubCell"/>
</dbReference>
<dbReference type="Gene3D" id="1.10.8.60">
    <property type="match status" value="1"/>
</dbReference>
<dbReference type="GO" id="GO:0008289">
    <property type="term" value="F:lipid binding"/>
    <property type="evidence" value="ECO:0007669"/>
    <property type="project" value="UniProtKB-KW"/>
</dbReference>
<proteinExistence type="inferred from homology"/>
<dbReference type="PROSITE" id="PS01008">
    <property type="entry name" value="DNAA"/>
    <property type="match status" value="1"/>
</dbReference>
<dbReference type="GO" id="GO:0006270">
    <property type="term" value="P:DNA replication initiation"/>
    <property type="evidence" value="ECO:0007669"/>
    <property type="project" value="UniProtKB-UniRule"/>
</dbReference>
<feature type="binding site" evidence="8">
    <location>
        <position position="306"/>
    </location>
    <ligand>
        <name>ATP</name>
        <dbReference type="ChEBI" id="CHEBI:30616"/>
    </ligand>
</feature>
<dbReference type="InterPro" id="IPR001957">
    <property type="entry name" value="Chromosome_initiator_DnaA"/>
</dbReference>
<dbReference type="NCBIfam" id="NF010686">
    <property type="entry name" value="PRK14086.1"/>
    <property type="match status" value="1"/>
</dbReference>
<feature type="domain" description="Chromosomal replication initiator DnaA C-terminal" evidence="14">
    <location>
        <begin position="507"/>
        <end position="576"/>
    </location>
</feature>
<reference evidence="15" key="2">
    <citation type="submission" date="2022-09" db="EMBL/GenBank/DDBJ databases">
        <authorList>
            <person name="Sun Q."/>
            <person name="Ohkuma M."/>
        </authorList>
    </citation>
    <scope>NUCLEOTIDE SEQUENCE</scope>
    <source>
        <strain evidence="15">JCM 3093</strain>
    </source>
</reference>
<feature type="compositionally biased region" description="Pro residues" evidence="12">
    <location>
        <begin position="197"/>
        <end position="208"/>
    </location>
</feature>
<evidence type="ECO:0000256" key="10">
    <source>
        <dbReference type="RuleBase" id="RU000577"/>
    </source>
</evidence>
<evidence type="ECO:0000256" key="7">
    <source>
        <dbReference type="ARBA" id="ARBA00023125"/>
    </source>
</evidence>
<feature type="binding site" evidence="8">
    <location>
        <position position="309"/>
    </location>
    <ligand>
        <name>ATP</name>
        <dbReference type="ChEBI" id="CHEBI:30616"/>
    </ligand>
</feature>
<keyword evidence="7 8" id="KW-0238">DNA-binding</keyword>
<dbReference type="SMART" id="SM00760">
    <property type="entry name" value="Bac_DnaA_C"/>
    <property type="match status" value="1"/>
</dbReference>
<comment type="caution">
    <text evidence="15">The sequence shown here is derived from an EMBL/GenBank/DDBJ whole genome shotgun (WGS) entry which is preliminary data.</text>
</comment>
<dbReference type="InterPro" id="IPR010921">
    <property type="entry name" value="Trp_repressor/repl_initiator"/>
</dbReference>
<evidence type="ECO:0000259" key="13">
    <source>
        <dbReference type="SMART" id="SM00382"/>
    </source>
</evidence>
<feature type="compositionally biased region" description="Gly residues" evidence="12">
    <location>
        <begin position="92"/>
        <end position="106"/>
    </location>
</feature>
<evidence type="ECO:0000256" key="5">
    <source>
        <dbReference type="ARBA" id="ARBA00022840"/>
    </source>
</evidence>
<dbReference type="GO" id="GO:0005524">
    <property type="term" value="F:ATP binding"/>
    <property type="evidence" value="ECO:0007669"/>
    <property type="project" value="UniProtKB-UniRule"/>
</dbReference>
<keyword evidence="2 8" id="KW-0963">Cytoplasm</keyword>
<feature type="domain" description="AAA+ ATPase" evidence="13">
    <location>
        <begin position="295"/>
        <end position="423"/>
    </location>
</feature>
<evidence type="ECO:0000256" key="9">
    <source>
        <dbReference type="NCBIfam" id="TIGR00362"/>
    </source>
</evidence>
<dbReference type="AlphaFoldDB" id="A0AA37BEZ7"/>
<accession>A0AA37BEZ7</accession>
<evidence type="ECO:0000313" key="16">
    <source>
        <dbReference type="Proteomes" id="UP000627984"/>
    </source>
</evidence>
<evidence type="ECO:0000256" key="1">
    <source>
        <dbReference type="ARBA" id="ARBA00006583"/>
    </source>
</evidence>
<dbReference type="PANTHER" id="PTHR30050:SF2">
    <property type="entry name" value="CHROMOSOMAL REPLICATION INITIATOR PROTEIN DNAA"/>
    <property type="match status" value="1"/>
</dbReference>
<evidence type="ECO:0000313" key="15">
    <source>
        <dbReference type="EMBL" id="GGK60642.1"/>
    </source>
</evidence>
<name>A0AA37BEZ7_9ACTN</name>
<dbReference type="Pfam" id="PF00308">
    <property type="entry name" value="Bac_DnaA"/>
    <property type="match status" value="1"/>
</dbReference>
<comment type="similarity">
    <text evidence="1 8 11">Belongs to the DnaA family.</text>
</comment>
<dbReference type="Proteomes" id="UP000627984">
    <property type="component" value="Unassembled WGS sequence"/>
</dbReference>
<comment type="subunit">
    <text evidence="8">Oligomerizes as a right-handed, spiral filament on DNA at oriC.</text>
</comment>
<dbReference type="GO" id="GO:0005886">
    <property type="term" value="C:plasma membrane"/>
    <property type="evidence" value="ECO:0007669"/>
    <property type="project" value="TreeGrafter"/>
</dbReference>
<organism evidence="15 16">
    <name type="scientific">Planomonospora parontospora</name>
    <dbReference type="NCBI Taxonomy" id="58119"/>
    <lineage>
        <taxon>Bacteria</taxon>
        <taxon>Bacillati</taxon>
        <taxon>Actinomycetota</taxon>
        <taxon>Actinomycetes</taxon>
        <taxon>Streptosporangiales</taxon>
        <taxon>Streptosporangiaceae</taxon>
        <taxon>Planomonospora</taxon>
    </lineage>
</organism>
<dbReference type="SMART" id="SM00382">
    <property type="entry name" value="AAA"/>
    <property type="match status" value="1"/>
</dbReference>
<feature type="region of interest" description="Disordered" evidence="12">
    <location>
        <begin position="89"/>
        <end position="263"/>
    </location>
</feature>
<evidence type="ECO:0000256" key="8">
    <source>
        <dbReference type="HAMAP-Rule" id="MF_00377"/>
    </source>
</evidence>
<dbReference type="GO" id="GO:0003688">
    <property type="term" value="F:DNA replication origin binding"/>
    <property type="evidence" value="ECO:0007669"/>
    <property type="project" value="UniProtKB-UniRule"/>
</dbReference>
<comment type="domain">
    <text evidence="8">Domain I is involved in oligomerization and binding regulators, domain II is flexibile and of varying length in different bacteria, domain III forms the AAA+ region, while domain IV binds dsDNA.</text>
</comment>
<dbReference type="CDD" id="cd00009">
    <property type="entry name" value="AAA"/>
    <property type="match status" value="1"/>
</dbReference>
<sequence length="604" mass="66046">MDEMELGAVWARVLASSLHEDVPPIHRAWLGQTVPFGLMNDTVVLAAPTDFARDVLENKLRPLVTQALSQEMGRPMRFAVMVDPAASANAGPGPGVGGPGNAGRPGSGPARPREAYPQDSGAGYPQGNGAQPGYAQGGNAQHHGGSGQQHPYPAARPAAPPSTDYPQPRPQGQGFSFPYPQGEGDYPQREENTQPYRPAPPAPAPPPAEQDQGQGYGGRGYPPQPAPPRAEPGAFERPAPVPAPAQNRWDSRGGRTPGEPARLNPKYTFETFVIGSSNRFAHAAAVAVAEAPAKAYNPLFIYGDSGLGKTHLLHAIGHYAQSLYDGARVRYVSSEEFTNDFINSIRDHKADNFRGRYRAVDILLVDDIQFLEGKEQTQEEFFHTFNTLHNANKQIVISSDRAPKQLITLEDRLRNRFEWGLITDVQPPELETRIAILRKKAIQEGLAAPPEVLEYIASRISTNIRELEGALIRVTAFASLNRQSVDLQLTEVVLKDLITEDADSEITIATIMASTATYFGLSIDDLCGGSRSRVLVTARQIAMYLCRELTDMSLPKIGQQFGGRDHTTVMHADRKIRSLMAERRSIYNQVNELTTRIKQQSRNG</sequence>
<comment type="subcellular location">
    <subcellularLocation>
        <location evidence="8">Cytoplasm</location>
    </subcellularLocation>
</comment>
<dbReference type="PRINTS" id="PR00051">
    <property type="entry name" value="DNAA"/>
</dbReference>
<dbReference type="HAMAP" id="MF_00377">
    <property type="entry name" value="DnaA_bact"/>
    <property type="match status" value="1"/>
</dbReference>
<comment type="function">
    <text evidence="8 10">Plays an essential role in the initiation and regulation of chromosomal replication. ATP-DnaA binds to the origin of replication (oriC) to initiate formation of the DNA replication initiation complex once per cell cycle. Binds the DnaA box (a 9 base pair repeat at the origin) and separates the double-stranded (ds)DNA. Forms a right-handed helical filament on oriC DNA; dsDNA binds to the exterior of the filament while single-stranded (ss)DNA is stabiized in the filament's interior. The ATP-DnaA-oriC complex binds and stabilizes one strand of the AT-rich DNA unwinding element (DUE), permitting loading of DNA polymerase. After initiation quickly degrades to an ADP-DnaA complex that is not apt for DNA replication. Binds acidic phospholipids.</text>
</comment>
<keyword evidence="3 8" id="KW-0235">DNA replication</keyword>
<evidence type="ECO:0000259" key="14">
    <source>
        <dbReference type="SMART" id="SM00760"/>
    </source>
</evidence>
<keyword evidence="4 8" id="KW-0547">Nucleotide-binding</keyword>
<dbReference type="SUPFAM" id="SSF48295">
    <property type="entry name" value="TrpR-like"/>
    <property type="match status" value="1"/>
</dbReference>
<dbReference type="Gene3D" id="3.30.300.180">
    <property type="match status" value="1"/>
</dbReference>
<evidence type="ECO:0000256" key="6">
    <source>
        <dbReference type="ARBA" id="ARBA00023121"/>
    </source>
</evidence>
<dbReference type="InterPro" id="IPR020591">
    <property type="entry name" value="Chromosome_initiator_DnaA-like"/>
</dbReference>
<dbReference type="PANTHER" id="PTHR30050">
    <property type="entry name" value="CHROMOSOMAL REPLICATION INITIATOR PROTEIN DNAA"/>
    <property type="match status" value="1"/>
</dbReference>
<dbReference type="InterPro" id="IPR003593">
    <property type="entry name" value="AAA+_ATPase"/>
</dbReference>